<feature type="transmembrane region" description="Helical" evidence="1">
    <location>
        <begin position="358"/>
        <end position="378"/>
    </location>
</feature>
<feature type="transmembrane region" description="Helical" evidence="1">
    <location>
        <begin position="205"/>
        <end position="225"/>
    </location>
</feature>
<proteinExistence type="predicted"/>
<dbReference type="PANTHER" id="PTHR19346:SF4">
    <property type="entry name" value="SUGAR PHOSPHATE TRANSPORTER DOMAIN-CONTAINING PROTEIN"/>
    <property type="match status" value="1"/>
</dbReference>
<dbReference type="SUPFAM" id="SSF103481">
    <property type="entry name" value="Multidrug resistance efflux transporter EmrE"/>
    <property type="match status" value="1"/>
</dbReference>
<dbReference type="OMA" id="AVYIQHQ"/>
<name>A0A2H3IUM3_WOLCO</name>
<feature type="transmembrane region" description="Helical" evidence="1">
    <location>
        <begin position="168"/>
        <end position="185"/>
    </location>
</feature>
<protein>
    <recommendedName>
        <fullName evidence="4">EamA domain-containing protein</fullName>
    </recommendedName>
</protein>
<dbReference type="STRING" id="742152.A0A2H3IUM3"/>
<keyword evidence="1" id="KW-0812">Transmembrane</keyword>
<reference evidence="2 3" key="1">
    <citation type="journal article" date="2012" name="Science">
        <title>The Paleozoic origin of enzymatic lignin decomposition reconstructed from 31 fungal genomes.</title>
        <authorList>
            <person name="Floudas D."/>
            <person name="Binder M."/>
            <person name="Riley R."/>
            <person name="Barry K."/>
            <person name="Blanchette R.A."/>
            <person name="Henrissat B."/>
            <person name="Martinez A.T."/>
            <person name="Otillar R."/>
            <person name="Spatafora J.W."/>
            <person name="Yadav J.S."/>
            <person name="Aerts A."/>
            <person name="Benoit I."/>
            <person name="Boyd A."/>
            <person name="Carlson A."/>
            <person name="Copeland A."/>
            <person name="Coutinho P.M."/>
            <person name="de Vries R.P."/>
            <person name="Ferreira P."/>
            <person name="Findley K."/>
            <person name="Foster B."/>
            <person name="Gaskell J."/>
            <person name="Glotzer D."/>
            <person name="Gorecki P."/>
            <person name="Heitman J."/>
            <person name="Hesse C."/>
            <person name="Hori C."/>
            <person name="Igarashi K."/>
            <person name="Jurgens J.A."/>
            <person name="Kallen N."/>
            <person name="Kersten P."/>
            <person name="Kohler A."/>
            <person name="Kuees U."/>
            <person name="Kumar T.K.A."/>
            <person name="Kuo A."/>
            <person name="LaButti K."/>
            <person name="Larrondo L.F."/>
            <person name="Lindquist E."/>
            <person name="Ling A."/>
            <person name="Lombard V."/>
            <person name="Lucas S."/>
            <person name="Lundell T."/>
            <person name="Martin R."/>
            <person name="McLaughlin D.J."/>
            <person name="Morgenstern I."/>
            <person name="Morin E."/>
            <person name="Murat C."/>
            <person name="Nagy L.G."/>
            <person name="Nolan M."/>
            <person name="Ohm R.A."/>
            <person name="Patyshakuliyeva A."/>
            <person name="Rokas A."/>
            <person name="Ruiz-Duenas F.J."/>
            <person name="Sabat G."/>
            <person name="Salamov A."/>
            <person name="Samejima M."/>
            <person name="Schmutz J."/>
            <person name="Slot J.C."/>
            <person name="St John F."/>
            <person name="Stenlid J."/>
            <person name="Sun H."/>
            <person name="Sun S."/>
            <person name="Syed K."/>
            <person name="Tsang A."/>
            <person name="Wiebenga A."/>
            <person name="Young D."/>
            <person name="Pisabarro A."/>
            <person name="Eastwood D.C."/>
            <person name="Martin F."/>
            <person name="Cullen D."/>
            <person name="Grigoriev I.V."/>
            <person name="Hibbett D.S."/>
        </authorList>
    </citation>
    <scope>NUCLEOTIDE SEQUENCE [LARGE SCALE GENOMIC DNA]</scope>
    <source>
        <strain evidence="2 3">MD-104</strain>
    </source>
</reference>
<dbReference type="Proteomes" id="UP000218811">
    <property type="component" value="Unassembled WGS sequence"/>
</dbReference>
<keyword evidence="1" id="KW-1133">Transmembrane helix</keyword>
<feature type="transmembrane region" description="Helical" evidence="1">
    <location>
        <begin position="50"/>
        <end position="69"/>
    </location>
</feature>
<feature type="transmembrane region" description="Helical" evidence="1">
    <location>
        <begin position="286"/>
        <end position="307"/>
    </location>
</feature>
<gene>
    <name evidence="2" type="ORF">WOLCODRAFT_93949</name>
</gene>
<dbReference type="EMBL" id="KB467831">
    <property type="protein sequence ID" value="PCH33672.1"/>
    <property type="molecule type" value="Genomic_DNA"/>
</dbReference>
<evidence type="ECO:0000313" key="2">
    <source>
        <dbReference type="EMBL" id="PCH33672.1"/>
    </source>
</evidence>
<dbReference type="AlphaFoldDB" id="A0A2H3IUM3"/>
<dbReference type="InterPro" id="IPR037185">
    <property type="entry name" value="EmrE-like"/>
</dbReference>
<evidence type="ECO:0000313" key="3">
    <source>
        <dbReference type="Proteomes" id="UP000218811"/>
    </source>
</evidence>
<feature type="transmembrane region" description="Helical" evidence="1">
    <location>
        <begin position="142"/>
        <end position="161"/>
    </location>
</feature>
<evidence type="ECO:0008006" key="4">
    <source>
        <dbReference type="Google" id="ProtNLM"/>
    </source>
</evidence>
<keyword evidence="3" id="KW-1185">Reference proteome</keyword>
<accession>A0A2H3IUM3</accession>
<keyword evidence="1" id="KW-0472">Membrane</keyword>
<feature type="transmembrane region" description="Helical" evidence="1">
    <location>
        <begin position="327"/>
        <end position="351"/>
    </location>
</feature>
<feature type="transmembrane region" description="Helical" evidence="1">
    <location>
        <begin position="12"/>
        <end position="30"/>
    </location>
</feature>
<dbReference type="OrthoDB" id="10062838at2759"/>
<organism evidence="2 3">
    <name type="scientific">Wolfiporia cocos (strain MD-104)</name>
    <name type="common">Brown rot fungus</name>
    <dbReference type="NCBI Taxonomy" id="742152"/>
    <lineage>
        <taxon>Eukaryota</taxon>
        <taxon>Fungi</taxon>
        <taxon>Dikarya</taxon>
        <taxon>Basidiomycota</taxon>
        <taxon>Agaricomycotina</taxon>
        <taxon>Agaricomycetes</taxon>
        <taxon>Polyporales</taxon>
        <taxon>Phaeolaceae</taxon>
        <taxon>Wolfiporia</taxon>
    </lineage>
</organism>
<feature type="transmembrane region" description="Helical" evidence="1">
    <location>
        <begin position="110"/>
        <end position="130"/>
    </location>
</feature>
<evidence type="ECO:0000256" key="1">
    <source>
        <dbReference type="SAM" id="Phobius"/>
    </source>
</evidence>
<dbReference type="PANTHER" id="PTHR19346">
    <property type="entry name" value="SUGAR PHOSPHATE TRANSPORTER DOMAIN-CONTAINING PROTEIN"/>
    <property type="match status" value="1"/>
</dbReference>
<sequence>MASRHDGLPVHLGGASAVCLFALSLVAFVAETQLTQYVQADLGFRQPFLIFYIVHSAFTIMLPLHLFYLRITSKHSSRAIWSGLILALSQRLRPNVAVTHRRLMFPRWEFVCFILLLTAGLTFPSLLWFIAVSLAPVTDVTALWNTNAFFAYVLSVWLFKLQWDPRRLAAVVLATLGATAVVYGGSNADPIEEQPTSLVGLSSTARAPLFGDLLTLTASILYSVYQVLYKMYAALPSDPEHLDSAGLDSDSYTPIPSAVDGPAVLDDTEYASPDETDVAYPPPFGLYPNMLTSAVGLCTLLVLWIPIPILNHYGVMHVHLPSTSREVLVIAGIALSGCLFNAGFMTLLGTWGPIVTSVGSLLTIVLVFISDIIFGGAVETVTPWSLIGSGSIVFAFTVLAYDMMRRRSLSNHGSLE</sequence>
<feature type="transmembrane region" description="Helical" evidence="1">
    <location>
        <begin position="384"/>
        <end position="401"/>
    </location>
</feature>
<dbReference type="InterPro" id="IPR026505">
    <property type="entry name" value="Solute_c_fam_35_mem_F3/F4"/>
</dbReference>